<protein>
    <recommendedName>
        <fullName evidence="3">RIIa domain-containing protein</fullName>
    </recommendedName>
</protein>
<dbReference type="CDD" id="cd23767">
    <property type="entry name" value="IQCD"/>
    <property type="match status" value="1"/>
</dbReference>
<dbReference type="AlphaFoldDB" id="A0A1A9UYW5"/>
<reference evidence="1" key="1">
    <citation type="submission" date="2020-05" db="UniProtKB">
        <authorList>
            <consortium name="EnsemblMetazoa"/>
        </authorList>
    </citation>
    <scope>IDENTIFICATION</scope>
    <source>
        <strain evidence="1">TTRI</strain>
    </source>
</reference>
<dbReference type="CDD" id="cd12084">
    <property type="entry name" value="DD_RII_PKA-like"/>
    <property type="match status" value="1"/>
</dbReference>
<proteinExistence type="predicted"/>
<dbReference type="Gene3D" id="1.20.890.10">
    <property type="entry name" value="cAMP-dependent protein kinase regulatory subunit, dimerization-anchoring domain"/>
    <property type="match status" value="1"/>
</dbReference>
<organism evidence="1 2">
    <name type="scientific">Glossina austeni</name>
    <name type="common">Savannah tsetse fly</name>
    <dbReference type="NCBI Taxonomy" id="7395"/>
    <lineage>
        <taxon>Eukaryota</taxon>
        <taxon>Metazoa</taxon>
        <taxon>Ecdysozoa</taxon>
        <taxon>Arthropoda</taxon>
        <taxon>Hexapoda</taxon>
        <taxon>Insecta</taxon>
        <taxon>Pterygota</taxon>
        <taxon>Neoptera</taxon>
        <taxon>Endopterygota</taxon>
        <taxon>Diptera</taxon>
        <taxon>Brachycera</taxon>
        <taxon>Muscomorpha</taxon>
        <taxon>Hippoboscoidea</taxon>
        <taxon>Glossinidae</taxon>
        <taxon>Glossina</taxon>
    </lineage>
</organism>
<dbReference type="PROSITE" id="PS50096">
    <property type="entry name" value="IQ"/>
    <property type="match status" value="1"/>
</dbReference>
<keyword evidence="2" id="KW-1185">Reference proteome</keyword>
<dbReference type="Proteomes" id="UP000078200">
    <property type="component" value="Unassembled WGS sequence"/>
</dbReference>
<dbReference type="VEuPathDB" id="VectorBase:GAUT020225"/>
<dbReference type="SUPFAM" id="SSF47391">
    <property type="entry name" value="Dimerization-anchoring domain of cAMP-dependent PK regulatory subunit"/>
    <property type="match status" value="1"/>
</dbReference>
<dbReference type="Gene3D" id="1.20.5.190">
    <property type="match status" value="1"/>
</dbReference>
<dbReference type="STRING" id="7395.A0A1A9UYW5"/>
<evidence type="ECO:0000313" key="1">
    <source>
        <dbReference type="EnsemblMetazoa" id="GAUT020225-PA"/>
    </source>
</evidence>
<dbReference type="EnsemblMetazoa" id="GAUT020225-RA">
    <property type="protein sequence ID" value="GAUT020225-PA"/>
    <property type="gene ID" value="GAUT020225"/>
</dbReference>
<sequence length="333" mass="38297">MLYLLQRGKLRSQVINVPEGLADVLSDIAREVLRCQPTTECLCQFISDYMNSVIMSRKKAVAAKSIIDSALNAVDEVITDMCLCDVSKEKSEAICAALEECFQRFLAKRRYEQGRRESILKFNEIDLLDELIMKCKFSESELKVSRPIIETAYERFVDIYTAAQQNTESTEALYEYFREREQKRADERGRHTAAVKIQAWYRGSHLRKSMYNDADVVTAQPHVECSESESEEMMLAKEMAARKIQQFFRNRLSSVTRRDSSLKTLEELCEIVSHVSLTMHPYRYVFKKEDEGEDQAIDKTVPSKDALDTSEKIKTSELSDLSKEIVDDDAQNA</sequence>
<accession>A0A1A9UYW5</accession>
<evidence type="ECO:0008006" key="3">
    <source>
        <dbReference type="Google" id="ProtNLM"/>
    </source>
</evidence>
<evidence type="ECO:0000313" key="2">
    <source>
        <dbReference type="Proteomes" id="UP000078200"/>
    </source>
</evidence>
<name>A0A1A9UYW5_GLOAU</name>